<sequence length="182" mass="20596">MTQLERSSWHVKDTAVASELIELLGLSDAEKASLKALHGKAQELGPQMTQEFYDRILSQENTAQYMEGADVERLRVSVSDWFSDLFAGDYGTDYAQKRIVIGKIHVKIGLPVRYPLAMLDVVQKYGELVTEGQSEDVKQAFRKVLALDIAIFNQAYEDNQLHHLSELMGNERLARRLLQGDL</sequence>
<organism evidence="2 3">
    <name type="scientific">Deinococcus piscis</name>
    <dbReference type="NCBI Taxonomy" id="394230"/>
    <lineage>
        <taxon>Bacteria</taxon>
        <taxon>Thermotogati</taxon>
        <taxon>Deinococcota</taxon>
        <taxon>Deinococci</taxon>
        <taxon>Deinococcales</taxon>
        <taxon>Deinococcaceae</taxon>
        <taxon>Deinococcus</taxon>
    </lineage>
</organism>
<protein>
    <recommendedName>
        <fullName evidence="1">Globin-sensor domain-containing protein</fullName>
    </recommendedName>
</protein>
<keyword evidence="3" id="KW-1185">Reference proteome</keyword>
<reference evidence="3" key="1">
    <citation type="journal article" date="2019" name="Int. J. Syst. Evol. Microbiol.">
        <title>The Global Catalogue of Microorganisms (GCM) 10K type strain sequencing project: providing services to taxonomists for standard genome sequencing and annotation.</title>
        <authorList>
            <consortium name="The Broad Institute Genomics Platform"/>
            <consortium name="The Broad Institute Genome Sequencing Center for Infectious Disease"/>
            <person name="Wu L."/>
            <person name="Ma J."/>
        </authorList>
    </citation>
    <scope>NUCLEOTIDE SEQUENCE [LARGE SCALE GENOMIC DNA]</scope>
    <source>
        <strain evidence="3">CGMCC 1.18439</strain>
    </source>
</reference>
<dbReference type="RefSeq" id="WP_189644069.1">
    <property type="nucleotide sequence ID" value="NZ_BNAL01000051.1"/>
</dbReference>
<evidence type="ECO:0000259" key="1">
    <source>
        <dbReference type="Pfam" id="PF11563"/>
    </source>
</evidence>
<proteinExistence type="predicted"/>
<dbReference type="Proteomes" id="UP000632154">
    <property type="component" value="Unassembled WGS sequence"/>
</dbReference>
<evidence type="ECO:0000313" key="3">
    <source>
        <dbReference type="Proteomes" id="UP000632154"/>
    </source>
</evidence>
<comment type="caution">
    <text evidence="2">The sequence shown here is derived from an EMBL/GenBank/DDBJ whole genome shotgun (WGS) entry which is preliminary data.</text>
</comment>
<evidence type="ECO:0000313" key="2">
    <source>
        <dbReference type="EMBL" id="GHG11521.1"/>
    </source>
</evidence>
<name>A0ABQ3KDS8_9DEIO</name>
<gene>
    <name evidence="2" type="ORF">GCM10017783_24780</name>
</gene>
<dbReference type="InterPro" id="IPR012292">
    <property type="entry name" value="Globin/Proto"/>
</dbReference>
<feature type="domain" description="Globin-sensor" evidence="1">
    <location>
        <begin position="19"/>
        <end position="159"/>
    </location>
</feature>
<dbReference type="SUPFAM" id="SSF46458">
    <property type="entry name" value="Globin-like"/>
    <property type="match status" value="1"/>
</dbReference>
<dbReference type="InterPro" id="IPR044398">
    <property type="entry name" value="Globin-sensor_dom"/>
</dbReference>
<dbReference type="EMBL" id="BNAL01000051">
    <property type="protein sequence ID" value="GHG11521.1"/>
    <property type="molecule type" value="Genomic_DNA"/>
</dbReference>
<accession>A0ABQ3KDS8</accession>
<dbReference type="Gene3D" id="1.10.490.10">
    <property type="entry name" value="Globins"/>
    <property type="match status" value="1"/>
</dbReference>
<dbReference type="InterPro" id="IPR009050">
    <property type="entry name" value="Globin-like_sf"/>
</dbReference>
<dbReference type="Pfam" id="PF11563">
    <property type="entry name" value="Protoglobin"/>
    <property type="match status" value="1"/>
</dbReference>